<name>A0AAN8PTY4_PATCE</name>
<dbReference type="InterPro" id="IPR009496">
    <property type="entry name" value="RGM_C"/>
</dbReference>
<evidence type="ECO:0000256" key="7">
    <source>
        <dbReference type="ARBA" id="ARBA00023180"/>
    </source>
</evidence>
<keyword evidence="8" id="KW-0449">Lipoprotein</keyword>
<keyword evidence="7" id="KW-0325">Glycoprotein</keyword>
<dbReference type="Gene3D" id="3.40.1000.10">
    <property type="entry name" value="Mog1/PsbP, alpha/beta/alpha sandwich"/>
    <property type="match status" value="1"/>
</dbReference>
<evidence type="ECO:0000256" key="9">
    <source>
        <dbReference type="SAM" id="Phobius"/>
    </source>
</evidence>
<evidence type="ECO:0000256" key="1">
    <source>
        <dbReference type="ARBA" id="ARBA00004609"/>
    </source>
</evidence>
<feature type="domain" description="Repulsive guidance molecule C-terminal" evidence="10">
    <location>
        <begin position="173"/>
        <end position="411"/>
    </location>
</feature>
<protein>
    <recommendedName>
        <fullName evidence="14">Repulsive guidance molecule A</fullName>
    </recommendedName>
</protein>
<dbReference type="GO" id="GO:0005886">
    <property type="term" value="C:plasma membrane"/>
    <property type="evidence" value="ECO:0007669"/>
    <property type="project" value="UniProtKB-SubCell"/>
</dbReference>
<comment type="caution">
    <text evidence="12">The sequence shown here is derived from an EMBL/GenBank/DDBJ whole genome shotgun (WGS) entry which is preliminary data.</text>
</comment>
<evidence type="ECO:0000256" key="8">
    <source>
        <dbReference type="ARBA" id="ARBA00023288"/>
    </source>
</evidence>
<keyword evidence="9" id="KW-0812">Transmembrane</keyword>
<dbReference type="EMBL" id="JAZGQO010000008">
    <property type="protein sequence ID" value="KAK6178901.1"/>
    <property type="molecule type" value="Genomic_DNA"/>
</dbReference>
<dbReference type="PANTHER" id="PTHR31428">
    <property type="entry name" value="RGM DOMAIN FAMILY MEMBER DRAG-1"/>
    <property type="match status" value="1"/>
</dbReference>
<evidence type="ECO:0000256" key="3">
    <source>
        <dbReference type="ARBA" id="ARBA00022475"/>
    </source>
</evidence>
<keyword evidence="9" id="KW-1133">Transmembrane helix</keyword>
<dbReference type="AlphaFoldDB" id="A0AAN8PTY4"/>
<dbReference type="Proteomes" id="UP001347796">
    <property type="component" value="Unassembled WGS sequence"/>
</dbReference>
<dbReference type="PANTHER" id="PTHR31428:SF6">
    <property type="entry name" value="REPULSIVE GUIDANCE MOLECULE B HOMOLOG DRAG-1"/>
    <property type="match status" value="1"/>
</dbReference>
<dbReference type="Pfam" id="PF06534">
    <property type="entry name" value="RGM_C"/>
    <property type="match status" value="1"/>
</dbReference>
<keyword evidence="4" id="KW-0336">GPI-anchor</keyword>
<dbReference type="GO" id="GO:0098552">
    <property type="term" value="C:side of membrane"/>
    <property type="evidence" value="ECO:0007669"/>
    <property type="project" value="UniProtKB-KW"/>
</dbReference>
<proteinExistence type="inferred from homology"/>
<dbReference type="InterPro" id="IPR010536">
    <property type="entry name" value="RGM_N"/>
</dbReference>
<evidence type="ECO:0000256" key="2">
    <source>
        <dbReference type="ARBA" id="ARBA00005321"/>
    </source>
</evidence>
<evidence type="ECO:0000256" key="5">
    <source>
        <dbReference type="ARBA" id="ARBA00022729"/>
    </source>
</evidence>
<sequence>MYSIFNGHNYIICIERAQCDRQAEAAKALPSQTEWKGMGTRRFPSPTVYPVLTLVLLLTLGIALTTAQGLSDRILGCDIDTCAKQFQRLQSVENGVMGPDKECITLRTYWNCIKKKVRDCKGDLNYLTVRTGVKNRMGQNNCSKNGRTLGPEDEKTSVPTIPSVCSYHGKKVYKHCGLFGDPHLSTFHGDFQTCKVQGAWPLVKNKFLLVQVTNDPVTGESSATATSKLTVVIKKNQDCAIEPYLMYQAQTDALPGAFHDGHTHYGPHKAVELLEIEEGKHVEIHIRYIATTIVVRQIGRYFTFAIKMPEEIVNSTKGDSNSGLCDRGCPAHERINYQEYLATRHKKIDNLKEDSAIKVQMPRSDAEGICREAKVVDFYFDSCVFDLMTTGDKNFTLAALSALQDIIKLDPSIVNSQLNRTDFRKYDKTFGNGAPPRTGLSWILAFTVLLCVLSCRKVH</sequence>
<dbReference type="Pfam" id="PF06535">
    <property type="entry name" value="RGM_N"/>
    <property type="match status" value="1"/>
</dbReference>
<gene>
    <name evidence="12" type="ORF">SNE40_011384</name>
</gene>
<accession>A0AAN8PTY4</accession>
<keyword evidence="5" id="KW-0732">Signal</keyword>
<evidence type="ECO:0000256" key="4">
    <source>
        <dbReference type="ARBA" id="ARBA00022622"/>
    </source>
</evidence>
<keyword evidence="3" id="KW-1003">Cell membrane</keyword>
<organism evidence="12 13">
    <name type="scientific">Patella caerulea</name>
    <name type="common">Rayed Mediterranean limpet</name>
    <dbReference type="NCBI Taxonomy" id="87958"/>
    <lineage>
        <taxon>Eukaryota</taxon>
        <taxon>Metazoa</taxon>
        <taxon>Spiralia</taxon>
        <taxon>Lophotrochozoa</taxon>
        <taxon>Mollusca</taxon>
        <taxon>Gastropoda</taxon>
        <taxon>Patellogastropoda</taxon>
        <taxon>Patelloidea</taxon>
        <taxon>Patellidae</taxon>
        <taxon>Patella</taxon>
    </lineage>
</organism>
<comment type="subcellular location">
    <subcellularLocation>
        <location evidence="1">Cell membrane</location>
        <topology evidence="1">Lipid-anchor</topology>
        <topology evidence="1">GPI-anchor</topology>
    </subcellularLocation>
</comment>
<evidence type="ECO:0000259" key="10">
    <source>
        <dbReference type="Pfam" id="PF06534"/>
    </source>
</evidence>
<dbReference type="GO" id="GO:0030509">
    <property type="term" value="P:BMP signaling pathway"/>
    <property type="evidence" value="ECO:0007669"/>
    <property type="project" value="TreeGrafter"/>
</dbReference>
<feature type="domain" description="Repulsive guidance molecule N-terminal" evidence="11">
    <location>
        <begin position="77"/>
        <end position="144"/>
    </location>
</feature>
<reference evidence="12 13" key="1">
    <citation type="submission" date="2024-01" db="EMBL/GenBank/DDBJ databases">
        <title>The genome of the rayed Mediterranean limpet Patella caerulea (Linnaeus, 1758).</title>
        <authorList>
            <person name="Anh-Thu Weber A."/>
            <person name="Halstead-Nussloch G."/>
        </authorList>
    </citation>
    <scope>NUCLEOTIDE SEQUENCE [LARGE SCALE GENOMIC DNA]</scope>
    <source>
        <strain evidence="12">AATW-2023a</strain>
        <tissue evidence="12">Whole specimen</tissue>
    </source>
</reference>
<evidence type="ECO:0000313" key="12">
    <source>
        <dbReference type="EMBL" id="KAK6178901.1"/>
    </source>
</evidence>
<keyword evidence="6 9" id="KW-0472">Membrane</keyword>
<feature type="transmembrane region" description="Helical" evidence="9">
    <location>
        <begin position="48"/>
        <end position="67"/>
    </location>
</feature>
<dbReference type="InterPro" id="IPR040287">
    <property type="entry name" value="RGM"/>
</dbReference>
<evidence type="ECO:0000313" key="13">
    <source>
        <dbReference type="Proteomes" id="UP001347796"/>
    </source>
</evidence>
<evidence type="ECO:0000256" key="6">
    <source>
        <dbReference type="ARBA" id="ARBA00023136"/>
    </source>
</evidence>
<keyword evidence="13" id="KW-1185">Reference proteome</keyword>
<dbReference type="GO" id="GO:0015026">
    <property type="term" value="F:coreceptor activity"/>
    <property type="evidence" value="ECO:0007669"/>
    <property type="project" value="TreeGrafter"/>
</dbReference>
<evidence type="ECO:0000259" key="11">
    <source>
        <dbReference type="Pfam" id="PF06535"/>
    </source>
</evidence>
<evidence type="ECO:0008006" key="14">
    <source>
        <dbReference type="Google" id="ProtNLM"/>
    </source>
</evidence>
<comment type="similarity">
    <text evidence="2">Belongs to the repulsive guidance molecule (RGM) family.</text>
</comment>